<proteinExistence type="predicted"/>
<name>B0MI52_ANACD</name>
<comment type="caution">
    <text evidence="1">The sequence shown here is derived from an EMBL/GenBank/DDBJ whole genome shotgun (WGS) entry which is preliminary data.</text>
</comment>
<organism evidence="1 2">
    <name type="scientific">Anaerostipes caccae (strain DSM 14662 / CCUG 47493 / JCM 13470 / NCIMB 13811 / L1-92)</name>
    <dbReference type="NCBI Taxonomy" id="411490"/>
    <lineage>
        <taxon>Bacteria</taxon>
        <taxon>Bacillati</taxon>
        <taxon>Bacillota</taxon>
        <taxon>Clostridia</taxon>
        <taxon>Lachnospirales</taxon>
        <taxon>Lachnospiraceae</taxon>
        <taxon>Anaerostipes</taxon>
    </lineage>
</organism>
<reference evidence="1" key="1">
    <citation type="submission" date="2007-11" db="EMBL/GenBank/DDBJ databases">
        <authorList>
            <person name="Fulton L."/>
            <person name="Clifton S."/>
            <person name="Fulton B."/>
            <person name="Xu J."/>
            <person name="Minx P."/>
            <person name="Pepin K.H."/>
            <person name="Johnson M."/>
            <person name="Thiruvilangam P."/>
            <person name="Bhonagiri V."/>
            <person name="Nash W.E."/>
            <person name="Mardis E.R."/>
            <person name="Wilson R.K."/>
        </authorList>
    </citation>
    <scope>NUCLEOTIDE SEQUENCE [LARGE SCALE GENOMIC DNA]</scope>
    <source>
        <strain evidence="1">DSM 14662</strain>
    </source>
</reference>
<dbReference type="HOGENOM" id="CLU_3283903_0_0_9"/>
<dbReference type="EMBL" id="ABAX03000025">
    <property type="protein sequence ID" value="EDR96176.1"/>
    <property type="molecule type" value="Genomic_DNA"/>
</dbReference>
<evidence type="ECO:0000313" key="2">
    <source>
        <dbReference type="Proteomes" id="UP000004935"/>
    </source>
</evidence>
<sequence length="40" mass="4543">MGNLPYTGGYSWKLLLILHKRTESHDSLVKSPDSIGWSRV</sequence>
<protein>
    <submittedName>
        <fullName evidence="1">Uncharacterized protein</fullName>
    </submittedName>
</protein>
<evidence type="ECO:0000313" key="1">
    <source>
        <dbReference type="EMBL" id="EDR96176.1"/>
    </source>
</evidence>
<dbReference type="AlphaFoldDB" id="B0MI52"/>
<reference evidence="1" key="2">
    <citation type="submission" date="2013-11" db="EMBL/GenBank/DDBJ databases">
        <title>Draft genome sequence of Anaerostipes caccae (DSM 14662).</title>
        <authorList>
            <person name="Sudarsanam P."/>
            <person name="Ley R."/>
            <person name="Guruge J."/>
            <person name="Turnbaugh P.J."/>
            <person name="Mahowald M."/>
            <person name="Liep D."/>
            <person name="Gordon J."/>
        </authorList>
    </citation>
    <scope>NUCLEOTIDE SEQUENCE</scope>
    <source>
        <strain evidence="1">DSM 14662</strain>
    </source>
</reference>
<gene>
    <name evidence="1" type="ORF">ANACAC_03279</name>
</gene>
<keyword evidence="2" id="KW-1185">Reference proteome</keyword>
<dbReference type="STRING" id="411490.ANACAC_03279"/>
<accession>B0MI52</accession>
<dbReference type="Proteomes" id="UP000004935">
    <property type="component" value="Unassembled WGS sequence"/>
</dbReference>